<comment type="similarity">
    <text evidence="1">Belongs to the DDAH family.</text>
</comment>
<dbReference type="PANTHER" id="PTHR12737">
    <property type="entry name" value="DIMETHYLARGININE DIMETHYLAMINOHYDROLASE"/>
    <property type="match status" value="1"/>
</dbReference>
<dbReference type="AlphaFoldDB" id="A0A7M7PPJ5"/>
<dbReference type="Proteomes" id="UP000007110">
    <property type="component" value="Unassembled WGS sequence"/>
</dbReference>
<dbReference type="GO" id="GO:0016403">
    <property type="term" value="F:dimethylargininase activity"/>
    <property type="evidence" value="ECO:0000318"/>
    <property type="project" value="GO_Central"/>
</dbReference>
<sequence length="154" mass="17102">MEELPVIDKDVEKKFQAKFAIVRRVASTLVEQALRSDESGGKPDLALAREQQKKYIDNLRDLGIDVHEFDSDDRLPDCCFVEDVAVCHDGIALINRPGHPTRQGEDEIKSVSIFVGGSSYILSKSSGGYEICKNSSLPISRVIYMKVEVSGDEK</sequence>
<protein>
    <recommendedName>
        <fullName evidence="5">Dimethylargininase</fullName>
    </recommendedName>
</protein>
<dbReference type="SUPFAM" id="SSF55909">
    <property type="entry name" value="Pentein"/>
    <property type="match status" value="1"/>
</dbReference>
<dbReference type="InParanoid" id="A0A7M7PPJ5"/>
<evidence type="ECO:0000256" key="2">
    <source>
        <dbReference type="ARBA" id="ARBA00022801"/>
    </source>
</evidence>
<evidence type="ECO:0000313" key="4">
    <source>
        <dbReference type="Proteomes" id="UP000007110"/>
    </source>
</evidence>
<dbReference type="InterPro" id="IPR033199">
    <property type="entry name" value="DDAH-like"/>
</dbReference>
<dbReference type="PANTHER" id="PTHR12737:SF9">
    <property type="entry name" value="DIMETHYLARGININASE"/>
    <property type="match status" value="1"/>
</dbReference>
<keyword evidence="2" id="KW-0378">Hydrolase</keyword>
<accession>A0A7M7PPJ5</accession>
<dbReference type="GeneID" id="115929148"/>
<evidence type="ECO:0000313" key="3">
    <source>
        <dbReference type="EnsemblMetazoa" id="XP_030853345"/>
    </source>
</evidence>
<dbReference type="RefSeq" id="XP_030853345.1">
    <property type="nucleotide sequence ID" value="XM_030997485.1"/>
</dbReference>
<dbReference type="OrthoDB" id="10016839at2759"/>
<proteinExistence type="inferred from homology"/>
<reference evidence="3" key="2">
    <citation type="submission" date="2021-01" db="UniProtKB">
        <authorList>
            <consortium name="EnsemblMetazoa"/>
        </authorList>
    </citation>
    <scope>IDENTIFICATION</scope>
</reference>
<reference evidence="4" key="1">
    <citation type="submission" date="2015-02" db="EMBL/GenBank/DDBJ databases">
        <title>Genome sequencing for Strongylocentrotus purpuratus.</title>
        <authorList>
            <person name="Murali S."/>
            <person name="Liu Y."/>
            <person name="Vee V."/>
            <person name="English A."/>
            <person name="Wang M."/>
            <person name="Skinner E."/>
            <person name="Han Y."/>
            <person name="Muzny D.M."/>
            <person name="Worley K.C."/>
            <person name="Gibbs R.A."/>
        </authorList>
    </citation>
    <scope>NUCLEOTIDE SEQUENCE</scope>
</reference>
<keyword evidence="4" id="KW-1185">Reference proteome</keyword>
<dbReference type="GO" id="GO:0000052">
    <property type="term" value="P:citrulline metabolic process"/>
    <property type="evidence" value="ECO:0000318"/>
    <property type="project" value="GO_Central"/>
</dbReference>
<name>A0A7M7PPJ5_STRPU</name>
<dbReference type="GO" id="GO:0006525">
    <property type="term" value="P:arginine metabolic process"/>
    <property type="evidence" value="ECO:0000318"/>
    <property type="project" value="GO_Central"/>
</dbReference>
<dbReference type="GO" id="GO:0016597">
    <property type="term" value="F:amino acid binding"/>
    <property type="evidence" value="ECO:0000318"/>
    <property type="project" value="GO_Central"/>
</dbReference>
<evidence type="ECO:0008006" key="5">
    <source>
        <dbReference type="Google" id="ProtNLM"/>
    </source>
</evidence>
<dbReference type="EnsemblMetazoa" id="XM_030997485">
    <property type="protein sequence ID" value="XP_030853345"/>
    <property type="gene ID" value="LOC115929148"/>
</dbReference>
<dbReference type="GO" id="GO:0045429">
    <property type="term" value="P:positive regulation of nitric oxide biosynthetic process"/>
    <property type="evidence" value="ECO:0000318"/>
    <property type="project" value="GO_Central"/>
</dbReference>
<organism evidence="3 4">
    <name type="scientific">Strongylocentrotus purpuratus</name>
    <name type="common">Purple sea urchin</name>
    <dbReference type="NCBI Taxonomy" id="7668"/>
    <lineage>
        <taxon>Eukaryota</taxon>
        <taxon>Metazoa</taxon>
        <taxon>Echinodermata</taxon>
        <taxon>Eleutherozoa</taxon>
        <taxon>Echinozoa</taxon>
        <taxon>Echinoidea</taxon>
        <taxon>Euechinoidea</taxon>
        <taxon>Echinacea</taxon>
        <taxon>Camarodonta</taxon>
        <taxon>Echinidea</taxon>
        <taxon>Strongylocentrotidae</taxon>
        <taxon>Strongylocentrotus</taxon>
    </lineage>
</organism>
<dbReference type="KEGG" id="spu:115929148"/>
<dbReference type="Gene3D" id="3.75.10.10">
    <property type="entry name" value="L-arginine/glycine Amidinotransferase, Chain A"/>
    <property type="match status" value="1"/>
</dbReference>
<evidence type="ECO:0000256" key="1">
    <source>
        <dbReference type="ARBA" id="ARBA00008532"/>
    </source>
</evidence>